<name>A0ACC3SZD0_LIPKO</name>
<keyword evidence="1" id="KW-0255">Endonuclease</keyword>
<evidence type="ECO:0000313" key="1">
    <source>
        <dbReference type="EMBL" id="KAK9236996.1"/>
    </source>
</evidence>
<protein>
    <submittedName>
        <fullName evidence="1">Zinc-binding loop region of homing endonuclease</fullName>
    </submittedName>
</protein>
<evidence type="ECO:0000313" key="2">
    <source>
        <dbReference type="Proteomes" id="UP001433508"/>
    </source>
</evidence>
<keyword evidence="2" id="KW-1185">Reference proteome</keyword>
<organism evidence="1 2">
    <name type="scientific">Lipomyces kononenkoae</name>
    <name type="common">Yeast</name>
    <dbReference type="NCBI Taxonomy" id="34357"/>
    <lineage>
        <taxon>Eukaryota</taxon>
        <taxon>Fungi</taxon>
        <taxon>Dikarya</taxon>
        <taxon>Ascomycota</taxon>
        <taxon>Saccharomycotina</taxon>
        <taxon>Lipomycetes</taxon>
        <taxon>Lipomycetales</taxon>
        <taxon>Lipomycetaceae</taxon>
        <taxon>Lipomyces</taxon>
    </lineage>
</organism>
<gene>
    <name evidence="1" type="ORF">V1525DRAFT_186907</name>
</gene>
<dbReference type="Proteomes" id="UP001433508">
    <property type="component" value="Unassembled WGS sequence"/>
</dbReference>
<proteinExistence type="predicted"/>
<accession>A0ACC3SZD0</accession>
<sequence length="92" mass="10760">MLGVGNQNTHHRGYASVHLVIGRRSYCICLHQIVLVADDRREELNQTLRSDSHDISHLCHNRKCFNPEHLVVESRLNNRRRQRCNVATDTKF</sequence>
<reference evidence="2" key="1">
    <citation type="journal article" date="2024" name="Front. Bioeng. Biotechnol.">
        <title>Genome-scale model development and genomic sequencing of the oleaginous clade Lipomyces.</title>
        <authorList>
            <person name="Czajka J.J."/>
            <person name="Han Y."/>
            <person name="Kim J."/>
            <person name="Mondo S.J."/>
            <person name="Hofstad B.A."/>
            <person name="Robles A."/>
            <person name="Haridas S."/>
            <person name="Riley R."/>
            <person name="LaButti K."/>
            <person name="Pangilinan J."/>
            <person name="Andreopoulos W."/>
            <person name="Lipzen A."/>
            <person name="Yan J."/>
            <person name="Wang M."/>
            <person name="Ng V."/>
            <person name="Grigoriev I.V."/>
            <person name="Spatafora J.W."/>
            <person name="Magnuson J.K."/>
            <person name="Baker S.E."/>
            <person name="Pomraning K.R."/>
        </authorList>
    </citation>
    <scope>NUCLEOTIDE SEQUENCE [LARGE SCALE GENOMIC DNA]</scope>
    <source>
        <strain evidence="2">CBS 7786</strain>
    </source>
</reference>
<keyword evidence="1" id="KW-0540">Nuclease</keyword>
<comment type="caution">
    <text evidence="1">The sequence shown here is derived from an EMBL/GenBank/DDBJ whole genome shotgun (WGS) entry which is preliminary data.</text>
</comment>
<dbReference type="EMBL" id="MU971376">
    <property type="protein sequence ID" value="KAK9236996.1"/>
    <property type="molecule type" value="Genomic_DNA"/>
</dbReference>
<keyword evidence="1" id="KW-0378">Hydrolase</keyword>